<organism evidence="1 2">
    <name type="scientific">Brachyspira hampsonii</name>
    <dbReference type="NCBI Taxonomy" id="1287055"/>
    <lineage>
        <taxon>Bacteria</taxon>
        <taxon>Pseudomonadati</taxon>
        <taxon>Spirochaetota</taxon>
        <taxon>Spirochaetia</taxon>
        <taxon>Brachyspirales</taxon>
        <taxon>Brachyspiraceae</taxon>
        <taxon>Brachyspira</taxon>
    </lineage>
</organism>
<dbReference type="Proteomes" id="UP000095247">
    <property type="component" value="Unassembled WGS sequence"/>
</dbReference>
<dbReference type="Gene3D" id="3.40.190.10">
    <property type="entry name" value="Periplasmic binding protein-like II"/>
    <property type="match status" value="2"/>
</dbReference>
<reference evidence="1 2" key="1">
    <citation type="submission" date="2016-08" db="EMBL/GenBank/DDBJ databases">
        <title>Characterization and recognition of Brachyspira hampsonii sp. nov., a novel intestinal spirochete that is pathogenic to pigs.</title>
        <authorList>
            <person name="Mirajkar N."/>
            <person name="La T."/>
            <person name="Phillips N."/>
            <person name="Hampson D."/>
            <person name="Gebhart C."/>
        </authorList>
    </citation>
    <scope>NUCLEOTIDE SEQUENCE [LARGE SCALE GENOMIC DNA]</scope>
    <source>
        <strain evidence="1 2">P280/1</strain>
    </source>
</reference>
<dbReference type="AlphaFoldDB" id="A0A1E5NCC1"/>
<accession>A0A1E5NCC1</accession>
<evidence type="ECO:0000313" key="2">
    <source>
        <dbReference type="Proteomes" id="UP000095247"/>
    </source>
</evidence>
<sequence>MKKISKFIITLLIAVTGLFILASCSNKGGSSSGDAKTLKVSVMPFLNSVPIEYMINNKLDEKYGFTIETVYFPSGGPMNEALGAGLWEVGTLSAASVYSLANYNAHVVADIGHSEGGIEVLVNPDSDILTVKGVNKDFPEVYGDAATLKGKTIAVPTGTISHLNVIHWLRAINVDPNTVNIVHMEFPQAYQALKAKKIDAAALNPPTSFSAEADGMKIVSSLTTLNIPQFDSIIVSDEAFNNKKDTIVLYIKAFLEACDALQADTNMAAEELLNWYTKNGSSSTIEACQSEVATRPFVTTEEIKNIKTGDSVRITADFFASQSLITEDKLPIVDKNVDTELLNKALN</sequence>
<dbReference type="PANTHER" id="PTHR30024:SF42">
    <property type="entry name" value="ALIPHATIC SULFONATES-BINDING PROTEIN-RELATED"/>
    <property type="match status" value="1"/>
</dbReference>
<dbReference type="Pfam" id="PF13379">
    <property type="entry name" value="NMT1_2"/>
    <property type="match status" value="1"/>
</dbReference>
<dbReference type="PANTHER" id="PTHR30024">
    <property type="entry name" value="ALIPHATIC SULFONATES-BINDING PROTEIN-RELATED"/>
    <property type="match status" value="1"/>
</dbReference>
<gene>
    <name evidence="1" type="ORF">BFL38_03045</name>
</gene>
<evidence type="ECO:0000313" key="1">
    <source>
        <dbReference type="EMBL" id="OEJ13737.1"/>
    </source>
</evidence>
<dbReference type="SUPFAM" id="SSF53850">
    <property type="entry name" value="Periplasmic binding protein-like II"/>
    <property type="match status" value="1"/>
</dbReference>
<dbReference type="RefSeq" id="WP_069727046.1">
    <property type="nucleotide sequence ID" value="NZ_MDCO01000012.1"/>
</dbReference>
<dbReference type="PROSITE" id="PS51257">
    <property type="entry name" value="PROKAR_LIPOPROTEIN"/>
    <property type="match status" value="1"/>
</dbReference>
<proteinExistence type="predicted"/>
<comment type="caution">
    <text evidence="1">The sequence shown here is derived from an EMBL/GenBank/DDBJ whole genome shotgun (WGS) entry which is preliminary data.</text>
</comment>
<protein>
    <submittedName>
        <fullName evidence="1">ABC transporter substrate-binding protein</fullName>
    </submittedName>
</protein>
<dbReference type="EMBL" id="MDCO01000012">
    <property type="protein sequence ID" value="OEJ13737.1"/>
    <property type="molecule type" value="Genomic_DNA"/>
</dbReference>
<name>A0A1E5NCC1_9SPIR</name>